<keyword evidence="7" id="KW-0175">Coiled coil</keyword>
<dbReference type="GO" id="GO:0016787">
    <property type="term" value="F:hydrolase activity"/>
    <property type="evidence" value="ECO:0007669"/>
    <property type="project" value="UniProtKB-KW"/>
</dbReference>
<keyword evidence="3" id="KW-0547">Nucleotide-binding</keyword>
<dbReference type="PROSITE" id="PS51192">
    <property type="entry name" value="HELICASE_ATP_BIND_1"/>
    <property type="match status" value="1"/>
</dbReference>
<dbReference type="AlphaFoldDB" id="A0A834IR62"/>
<evidence type="ECO:0000256" key="6">
    <source>
        <dbReference type="ARBA" id="ARBA00022840"/>
    </source>
</evidence>
<reference evidence="12" key="1">
    <citation type="submission" date="2020-08" db="EMBL/GenBank/DDBJ databases">
        <title>Genome sequencing and assembly of the red palm weevil Rhynchophorus ferrugineus.</title>
        <authorList>
            <person name="Dias G.B."/>
            <person name="Bergman C.M."/>
            <person name="Manee M."/>
        </authorList>
    </citation>
    <scope>NUCLEOTIDE SEQUENCE</scope>
    <source>
        <strain evidence="12">AA-2017</strain>
        <tissue evidence="12">Whole larva</tissue>
    </source>
</reference>
<keyword evidence="13" id="KW-1185">Reference proteome</keyword>
<feature type="domain" description="Helicase ATP-binding" evidence="10">
    <location>
        <begin position="131"/>
        <end position="301"/>
    </location>
</feature>
<dbReference type="InterPro" id="IPR014001">
    <property type="entry name" value="Helicase_ATP-bd"/>
</dbReference>
<evidence type="ECO:0000256" key="8">
    <source>
        <dbReference type="ARBA" id="ARBA00023242"/>
    </source>
</evidence>
<gene>
    <name evidence="12" type="ORF">GWI33_010241</name>
</gene>
<dbReference type="Gene3D" id="3.40.50.10810">
    <property type="entry name" value="Tandem AAA-ATPase domain"/>
    <property type="match status" value="1"/>
</dbReference>
<dbReference type="SMART" id="SM00490">
    <property type="entry name" value="HELICc"/>
    <property type="match status" value="1"/>
</dbReference>
<dbReference type="FunFam" id="3.40.50.10810:FF:000015">
    <property type="entry name" value="lymphoid-specific helicase isoform X1"/>
    <property type="match status" value="1"/>
</dbReference>
<organism evidence="12 13">
    <name type="scientific">Rhynchophorus ferrugineus</name>
    <name type="common">Red palm weevil</name>
    <name type="synonym">Curculio ferrugineus</name>
    <dbReference type="NCBI Taxonomy" id="354439"/>
    <lineage>
        <taxon>Eukaryota</taxon>
        <taxon>Metazoa</taxon>
        <taxon>Ecdysozoa</taxon>
        <taxon>Arthropoda</taxon>
        <taxon>Hexapoda</taxon>
        <taxon>Insecta</taxon>
        <taxon>Pterygota</taxon>
        <taxon>Neoptera</taxon>
        <taxon>Endopterygota</taxon>
        <taxon>Coleoptera</taxon>
        <taxon>Polyphaga</taxon>
        <taxon>Cucujiformia</taxon>
        <taxon>Curculionidae</taxon>
        <taxon>Dryophthorinae</taxon>
        <taxon>Rhynchophorus</taxon>
    </lineage>
</organism>
<sequence>MSNKENEEHLSSNDININSGESDQSAFKKGQRGKHVNEELIIEQRRQTALAQMKYLLSISEKFSDVYRKTLIVNSKKGKNSNPTLGDLETIKTEVKNSSKKRHDIDITQHLTYFEGGKLHPYQIDGVTWLYMLYIHGTNGILADEMGLGKTIQIIAFICVLLKQNVSGPFLIVTPLSTIPNWENEFKKFAPKVPVVVVCGTAQDRRNKLYKVFKKYTIGSLVTYPVVIVSYQIPLIELYNLKKLSWSYIIVDEGQRIKNPNSQLSLRLRELNSKNRLILSGTPLQNNLKELWALLNFLLPTFFTNMEAFSQVFLMDDMQDENEIIKQEESRSMVNKMHKVLAPFMLRRVKKDVLDMVPKKELFVYCPLTDLQKKLYDFVLEKNMYALRGIEKEEIDVNAPRAKRRCAQNRKAYIEPEAEQETPCINIDDIKTSKSEIEKFNKTLIRLTMQNPLMMLRKIVSHPYLVHFPLDPNSEKRQLLIDDNLIESSGKLKVLDVLLPHLKAKGHKVLLFSQLCIAIDLIEEYMLMKGINYRRLDGSHSLDDRADNIKDFNDDPDIFVFLLSTRAGGLGLNLASADTVIFWDRDWNPQMDIQAQDRCHRIGQTKPVVIYTLVSKNTIDERVLKVGKMKRLLEKVIILDGKFKSPAPNKMLDKDTIVELREALKSKENDDAYILTNESELNRLLDRSDLYAAMQNNQSL</sequence>
<accession>A0A834IR62</accession>
<name>A0A834IR62_RHYFE</name>
<dbReference type="OrthoDB" id="448448at2759"/>
<dbReference type="Gene3D" id="3.40.50.300">
    <property type="entry name" value="P-loop containing nucleotide triphosphate hydrolases"/>
    <property type="match status" value="1"/>
</dbReference>
<dbReference type="SUPFAM" id="SSF52540">
    <property type="entry name" value="P-loop containing nucleoside triphosphate hydrolases"/>
    <property type="match status" value="2"/>
</dbReference>
<evidence type="ECO:0008006" key="14">
    <source>
        <dbReference type="Google" id="ProtNLM"/>
    </source>
</evidence>
<evidence type="ECO:0000259" key="10">
    <source>
        <dbReference type="PROSITE" id="PS51192"/>
    </source>
</evidence>
<keyword evidence="5" id="KW-0347">Helicase</keyword>
<keyword evidence="4" id="KW-0378">Hydrolase</keyword>
<dbReference type="GO" id="GO:0005634">
    <property type="term" value="C:nucleus"/>
    <property type="evidence" value="ECO:0007669"/>
    <property type="project" value="UniProtKB-SubCell"/>
</dbReference>
<feature type="region of interest" description="Disordered" evidence="9">
    <location>
        <begin position="1"/>
        <end position="34"/>
    </location>
</feature>
<comment type="caution">
    <text evidence="12">The sequence shown here is derived from an EMBL/GenBank/DDBJ whole genome shotgun (WGS) entry which is preliminary data.</text>
</comment>
<dbReference type="InterPro" id="IPR049730">
    <property type="entry name" value="SNF2/RAD54-like_C"/>
</dbReference>
<keyword evidence="6" id="KW-0067">ATP-binding</keyword>
<dbReference type="Pfam" id="PF00176">
    <property type="entry name" value="SNF2-rel_dom"/>
    <property type="match status" value="1"/>
</dbReference>
<comment type="subcellular location">
    <subcellularLocation>
        <location evidence="1">Nucleus</location>
    </subcellularLocation>
</comment>
<dbReference type="PANTHER" id="PTHR10799">
    <property type="entry name" value="SNF2/RAD54 HELICASE FAMILY"/>
    <property type="match status" value="1"/>
</dbReference>
<evidence type="ECO:0000256" key="4">
    <source>
        <dbReference type="ARBA" id="ARBA00022801"/>
    </source>
</evidence>
<evidence type="ECO:0000313" key="12">
    <source>
        <dbReference type="EMBL" id="KAF7285662.1"/>
    </source>
</evidence>
<feature type="compositionally biased region" description="Polar residues" evidence="9">
    <location>
        <begin position="12"/>
        <end position="25"/>
    </location>
</feature>
<dbReference type="InterPro" id="IPR038718">
    <property type="entry name" value="SNF2-like_sf"/>
</dbReference>
<dbReference type="PROSITE" id="PS51194">
    <property type="entry name" value="HELICASE_CTER"/>
    <property type="match status" value="1"/>
</dbReference>
<dbReference type="GO" id="GO:0005524">
    <property type="term" value="F:ATP binding"/>
    <property type="evidence" value="ECO:0007669"/>
    <property type="project" value="UniProtKB-KW"/>
</dbReference>
<keyword evidence="8" id="KW-0539">Nucleus</keyword>
<protein>
    <recommendedName>
        <fullName evidence="14">Lymphoid-specific helicase-like protein</fullName>
    </recommendedName>
</protein>
<evidence type="ECO:0000259" key="11">
    <source>
        <dbReference type="PROSITE" id="PS51194"/>
    </source>
</evidence>
<proteinExistence type="inferred from homology"/>
<comment type="similarity">
    <text evidence="2">Belongs to the SNF2/RAD54 helicase family.</text>
</comment>
<evidence type="ECO:0000256" key="1">
    <source>
        <dbReference type="ARBA" id="ARBA00004123"/>
    </source>
</evidence>
<evidence type="ECO:0000256" key="7">
    <source>
        <dbReference type="ARBA" id="ARBA00023054"/>
    </source>
</evidence>
<dbReference type="Proteomes" id="UP000625711">
    <property type="component" value="Unassembled WGS sequence"/>
</dbReference>
<evidence type="ECO:0000256" key="5">
    <source>
        <dbReference type="ARBA" id="ARBA00022806"/>
    </source>
</evidence>
<evidence type="ECO:0000256" key="3">
    <source>
        <dbReference type="ARBA" id="ARBA00022741"/>
    </source>
</evidence>
<dbReference type="InterPro" id="IPR027417">
    <property type="entry name" value="P-loop_NTPase"/>
</dbReference>
<evidence type="ECO:0000256" key="9">
    <source>
        <dbReference type="SAM" id="MobiDB-lite"/>
    </source>
</evidence>
<dbReference type="Pfam" id="PF00271">
    <property type="entry name" value="Helicase_C"/>
    <property type="match status" value="1"/>
</dbReference>
<feature type="domain" description="Helicase C-terminal" evidence="11">
    <location>
        <begin position="494"/>
        <end position="655"/>
    </location>
</feature>
<dbReference type="SMART" id="SM00487">
    <property type="entry name" value="DEXDc"/>
    <property type="match status" value="1"/>
</dbReference>
<dbReference type="EMBL" id="JAACXV010000048">
    <property type="protein sequence ID" value="KAF7285662.1"/>
    <property type="molecule type" value="Genomic_DNA"/>
</dbReference>
<dbReference type="InterPro" id="IPR001650">
    <property type="entry name" value="Helicase_C-like"/>
</dbReference>
<dbReference type="CDD" id="cd18793">
    <property type="entry name" value="SF2_C_SNF"/>
    <property type="match status" value="1"/>
</dbReference>
<dbReference type="GO" id="GO:0004386">
    <property type="term" value="F:helicase activity"/>
    <property type="evidence" value="ECO:0007669"/>
    <property type="project" value="UniProtKB-KW"/>
</dbReference>
<feature type="compositionally biased region" description="Basic and acidic residues" evidence="9">
    <location>
        <begin position="1"/>
        <end position="11"/>
    </location>
</feature>
<evidence type="ECO:0000313" key="13">
    <source>
        <dbReference type="Proteomes" id="UP000625711"/>
    </source>
</evidence>
<evidence type="ECO:0000256" key="2">
    <source>
        <dbReference type="ARBA" id="ARBA00007025"/>
    </source>
</evidence>
<dbReference type="InterPro" id="IPR000330">
    <property type="entry name" value="SNF2_N"/>
</dbReference>